<protein>
    <submittedName>
        <fullName evidence="1">Uncharacterized protein</fullName>
    </submittedName>
</protein>
<gene>
    <name evidence="1" type="ORF">O6P43_027466</name>
</gene>
<reference evidence="1" key="1">
    <citation type="journal article" date="2023" name="Science">
        <title>Elucidation of the pathway for biosynthesis of saponin adjuvants from the soapbark tree.</title>
        <authorList>
            <person name="Reed J."/>
            <person name="Orme A."/>
            <person name="El-Demerdash A."/>
            <person name="Owen C."/>
            <person name="Martin L.B.B."/>
            <person name="Misra R.C."/>
            <person name="Kikuchi S."/>
            <person name="Rejzek M."/>
            <person name="Martin A.C."/>
            <person name="Harkess A."/>
            <person name="Leebens-Mack J."/>
            <person name="Louveau T."/>
            <person name="Stephenson M.J."/>
            <person name="Osbourn A."/>
        </authorList>
    </citation>
    <scope>NUCLEOTIDE SEQUENCE</scope>
    <source>
        <strain evidence="1">S10</strain>
    </source>
</reference>
<accession>A0AAD7L674</accession>
<keyword evidence="2" id="KW-1185">Reference proteome</keyword>
<dbReference type="EMBL" id="JARAOO010000011">
    <property type="protein sequence ID" value="KAJ7951415.1"/>
    <property type="molecule type" value="Genomic_DNA"/>
</dbReference>
<comment type="caution">
    <text evidence="1">The sequence shown here is derived from an EMBL/GenBank/DDBJ whole genome shotgun (WGS) entry which is preliminary data.</text>
</comment>
<dbReference type="AlphaFoldDB" id="A0AAD7L674"/>
<sequence>MEKFDQNCCDLTTTTIMIFCSHCCQFVETQCSFSVTDCQIGSRSCILCGKVLADVLKTRKTRFLTNRLINKRIRKRKHSKELELQNEN</sequence>
<proteinExistence type="predicted"/>
<name>A0AAD7L674_QUISA</name>
<dbReference type="KEGG" id="qsa:O6P43_027466"/>
<evidence type="ECO:0000313" key="2">
    <source>
        <dbReference type="Proteomes" id="UP001163823"/>
    </source>
</evidence>
<organism evidence="1 2">
    <name type="scientific">Quillaja saponaria</name>
    <name type="common">Soap bark tree</name>
    <dbReference type="NCBI Taxonomy" id="32244"/>
    <lineage>
        <taxon>Eukaryota</taxon>
        <taxon>Viridiplantae</taxon>
        <taxon>Streptophyta</taxon>
        <taxon>Embryophyta</taxon>
        <taxon>Tracheophyta</taxon>
        <taxon>Spermatophyta</taxon>
        <taxon>Magnoliopsida</taxon>
        <taxon>eudicotyledons</taxon>
        <taxon>Gunneridae</taxon>
        <taxon>Pentapetalae</taxon>
        <taxon>rosids</taxon>
        <taxon>fabids</taxon>
        <taxon>Fabales</taxon>
        <taxon>Quillajaceae</taxon>
        <taxon>Quillaja</taxon>
    </lineage>
</organism>
<dbReference type="Proteomes" id="UP001163823">
    <property type="component" value="Chromosome 11"/>
</dbReference>
<evidence type="ECO:0000313" key="1">
    <source>
        <dbReference type="EMBL" id="KAJ7951415.1"/>
    </source>
</evidence>